<feature type="non-terminal residue" evidence="1">
    <location>
        <position position="1"/>
    </location>
</feature>
<dbReference type="AlphaFoldDB" id="A0A6V8PK83"/>
<gene>
    <name evidence="1" type="ORF">HKBW3S42_01330</name>
</gene>
<organism evidence="1 2">
    <name type="scientific">Candidatus Hakubella thermalkaliphila</name>
    <dbReference type="NCBI Taxonomy" id="2754717"/>
    <lineage>
        <taxon>Bacteria</taxon>
        <taxon>Bacillati</taxon>
        <taxon>Actinomycetota</taxon>
        <taxon>Actinomycetota incertae sedis</taxon>
        <taxon>Candidatus Hakubellales</taxon>
        <taxon>Candidatus Hakubellaceae</taxon>
        <taxon>Candidatus Hakubella</taxon>
    </lineage>
</organism>
<protein>
    <submittedName>
        <fullName evidence="1">Uncharacterized protein</fullName>
    </submittedName>
</protein>
<evidence type="ECO:0000313" key="1">
    <source>
        <dbReference type="EMBL" id="GFP33019.1"/>
    </source>
</evidence>
<comment type="caution">
    <text evidence="1">The sequence shown here is derived from an EMBL/GenBank/DDBJ whole genome shotgun (WGS) entry which is preliminary data.</text>
</comment>
<dbReference type="Proteomes" id="UP000568877">
    <property type="component" value="Unassembled WGS sequence"/>
</dbReference>
<sequence>AIAFEQVRELPDTSEELKLRLLKPLDVKELKRLFIEKAVQLIDEARKGKE</sequence>
<accession>A0A6V8PK83</accession>
<dbReference type="EMBL" id="BLSA01000237">
    <property type="protein sequence ID" value="GFP33019.1"/>
    <property type="molecule type" value="Genomic_DNA"/>
</dbReference>
<proteinExistence type="predicted"/>
<evidence type="ECO:0000313" key="2">
    <source>
        <dbReference type="Proteomes" id="UP000568877"/>
    </source>
</evidence>
<reference evidence="1 2" key="1">
    <citation type="journal article" date="2020" name="Front. Microbiol.">
        <title>Single-cell genomics of novel Actinobacteria with the Wood-Ljungdahl pathway discovered in a serpentinizing system.</title>
        <authorList>
            <person name="Merino N."/>
            <person name="Kawai M."/>
            <person name="Boyd E.S."/>
            <person name="Colman D.R."/>
            <person name="McGlynn S.E."/>
            <person name="Nealson K.H."/>
            <person name="Kurokawa K."/>
            <person name="Hongoh Y."/>
        </authorList>
    </citation>
    <scope>NUCLEOTIDE SEQUENCE [LARGE SCALE GENOMIC DNA]</scope>
    <source>
        <strain evidence="1 2">S42</strain>
    </source>
</reference>
<name>A0A6V8PK83_9ACTN</name>